<feature type="region of interest" description="Disordered" evidence="1">
    <location>
        <begin position="1"/>
        <end position="83"/>
    </location>
</feature>
<dbReference type="VEuPathDB" id="VectorBase:GBRI010300"/>
<accession>A0A1A9W8P0</accession>
<dbReference type="PANTHER" id="PTHR21838">
    <property type="entry name" value="COILED-COIL DOMAIN-CONTAINING PROTEIN 137"/>
    <property type="match status" value="1"/>
</dbReference>
<sequence>MARKRKIPVRKHHGVRDPLKQLEEKEKRLKNVVNNPPEKDNDQRPSYKFSQFKKLSDDAKAGKKFKRIHRGLEDKPRGNTKKKEVNKFKKIKQMPGEEDADYLRRVNRITSESLKEAQYAAKYGVQVIRNPKTGEISIEKKPPNEIDELLKQKQKRNVKGGRINKKVLTDNPKIIDLKIVKDLIKQAVQEDEMEANGEFQEYKKDIVKFGEVVHAPPTISTLPRKARKIDTVPRPGSKNNLLLQQILNRHGTNLADLKVSSKTRTTEKKSELSRSQLKGKRRDLPTATRNILESEQQKMISLYRDLKKSKARISG</sequence>
<feature type="compositionally biased region" description="Basic residues" evidence="1">
    <location>
        <begin position="1"/>
        <end position="14"/>
    </location>
</feature>
<proteinExistence type="predicted"/>
<evidence type="ECO:0008006" key="4">
    <source>
        <dbReference type="Google" id="ProtNLM"/>
    </source>
</evidence>
<protein>
    <recommendedName>
        <fullName evidence="4">Coiled-coil domain-containing protein 137</fullName>
    </recommendedName>
</protein>
<reference evidence="3" key="1">
    <citation type="submission" date="2014-03" db="EMBL/GenBank/DDBJ databases">
        <authorList>
            <person name="Aksoy S."/>
            <person name="Warren W."/>
            <person name="Wilson R.K."/>
        </authorList>
    </citation>
    <scope>NUCLEOTIDE SEQUENCE [LARGE SCALE GENOMIC DNA]</scope>
    <source>
        <strain evidence="3">IAEA</strain>
    </source>
</reference>
<dbReference type="PANTHER" id="PTHR21838:SF2">
    <property type="entry name" value="COILED-COIL DOMAIN-CONTAINING PROTEIN 137"/>
    <property type="match status" value="1"/>
</dbReference>
<reference evidence="2" key="2">
    <citation type="submission" date="2020-05" db="UniProtKB">
        <authorList>
            <consortium name="EnsemblMetazoa"/>
        </authorList>
    </citation>
    <scope>IDENTIFICATION</scope>
    <source>
        <strain evidence="2">IAEA</strain>
    </source>
</reference>
<feature type="compositionally biased region" description="Basic and acidic residues" evidence="1">
    <location>
        <begin position="15"/>
        <end position="29"/>
    </location>
</feature>
<dbReference type="GO" id="GO:0005634">
    <property type="term" value="C:nucleus"/>
    <property type="evidence" value="ECO:0007669"/>
    <property type="project" value="TreeGrafter"/>
</dbReference>
<dbReference type="EnsemblMetazoa" id="GBRI010300-RA">
    <property type="protein sequence ID" value="GBRI010300-PA"/>
    <property type="gene ID" value="GBRI010300"/>
</dbReference>
<feature type="compositionally biased region" description="Basic and acidic residues" evidence="1">
    <location>
        <begin position="70"/>
        <end position="83"/>
    </location>
</feature>
<dbReference type="AlphaFoldDB" id="A0A1A9W8P0"/>
<evidence type="ECO:0000313" key="2">
    <source>
        <dbReference type="EnsemblMetazoa" id="GBRI010300-PA"/>
    </source>
</evidence>
<dbReference type="InterPro" id="IPR026680">
    <property type="entry name" value="CCDC137"/>
</dbReference>
<evidence type="ECO:0000256" key="1">
    <source>
        <dbReference type="SAM" id="MobiDB-lite"/>
    </source>
</evidence>
<feature type="region of interest" description="Disordered" evidence="1">
    <location>
        <begin position="261"/>
        <end position="291"/>
    </location>
</feature>
<name>A0A1A9W8P0_9MUSC</name>
<dbReference type="STRING" id="37001.A0A1A9W8P0"/>
<evidence type="ECO:0000313" key="3">
    <source>
        <dbReference type="Proteomes" id="UP000091820"/>
    </source>
</evidence>
<dbReference type="Proteomes" id="UP000091820">
    <property type="component" value="Unassembled WGS sequence"/>
</dbReference>
<organism evidence="2 3">
    <name type="scientific">Glossina brevipalpis</name>
    <dbReference type="NCBI Taxonomy" id="37001"/>
    <lineage>
        <taxon>Eukaryota</taxon>
        <taxon>Metazoa</taxon>
        <taxon>Ecdysozoa</taxon>
        <taxon>Arthropoda</taxon>
        <taxon>Hexapoda</taxon>
        <taxon>Insecta</taxon>
        <taxon>Pterygota</taxon>
        <taxon>Neoptera</taxon>
        <taxon>Endopterygota</taxon>
        <taxon>Diptera</taxon>
        <taxon>Brachycera</taxon>
        <taxon>Muscomorpha</taxon>
        <taxon>Hippoboscoidea</taxon>
        <taxon>Glossinidae</taxon>
        <taxon>Glossina</taxon>
    </lineage>
</organism>
<keyword evidence="3" id="KW-1185">Reference proteome</keyword>